<keyword evidence="1" id="KW-0560">Oxidoreductase</keyword>
<dbReference type="InterPro" id="IPR011032">
    <property type="entry name" value="GroES-like_sf"/>
</dbReference>
<evidence type="ECO:0000313" key="5">
    <source>
        <dbReference type="Proteomes" id="UP001175001"/>
    </source>
</evidence>
<dbReference type="SUPFAM" id="SSF50129">
    <property type="entry name" value="GroES-like"/>
    <property type="match status" value="1"/>
</dbReference>
<accession>A0AA39WUY5</accession>
<dbReference type="PANTHER" id="PTHR43189:SF1">
    <property type="entry name" value="ZINC-TYPE ALCOHOL DEHYDROGENASE-LIKE PROTEIN C1198.01"/>
    <property type="match status" value="1"/>
</dbReference>
<evidence type="ECO:0000313" key="4">
    <source>
        <dbReference type="EMBL" id="KAK0622094.1"/>
    </source>
</evidence>
<proteinExistence type="predicted"/>
<dbReference type="Pfam" id="PF08240">
    <property type="entry name" value="ADH_N"/>
    <property type="match status" value="1"/>
</dbReference>
<dbReference type="Gene3D" id="3.90.180.10">
    <property type="entry name" value="Medium-chain alcohol dehydrogenases, catalytic domain"/>
    <property type="match status" value="1"/>
</dbReference>
<feature type="compositionally biased region" description="Acidic residues" evidence="2">
    <location>
        <begin position="64"/>
        <end position="74"/>
    </location>
</feature>
<feature type="region of interest" description="Disordered" evidence="2">
    <location>
        <begin position="58"/>
        <end position="79"/>
    </location>
</feature>
<evidence type="ECO:0000259" key="3">
    <source>
        <dbReference type="Pfam" id="PF08240"/>
    </source>
</evidence>
<evidence type="ECO:0000256" key="2">
    <source>
        <dbReference type="SAM" id="MobiDB-lite"/>
    </source>
</evidence>
<dbReference type="AlphaFoldDB" id="A0AA39WUY5"/>
<gene>
    <name evidence="4" type="ORF">DIS24_g11419</name>
</gene>
<keyword evidence="5" id="KW-1185">Reference proteome</keyword>
<comment type="caution">
    <text evidence="4">The sequence shown here is derived from an EMBL/GenBank/DDBJ whole genome shotgun (WGS) entry which is preliminary data.</text>
</comment>
<sequence>MLKFPPAQTANTPLIMGHEIAGRIISSSPNNAAALPPGTPVLIDPRLICSTCPQCTATTTSAAPDDDDDDEDSEPQSQGCAAGLSFVGFSTAVKGGGFASRVAVKASAVHVLPEWKGEGKRDLLADAALVEPLAVAWHAVKRAGVVEVPGWVGGGGESGGKG</sequence>
<reference evidence="4" key="1">
    <citation type="submission" date="2023-06" db="EMBL/GenBank/DDBJ databases">
        <title>Multi-omics analyses reveal the molecular pathogenesis toolkit of Lasiodiplodia hormozganensis, a cross-kingdom pathogen.</title>
        <authorList>
            <person name="Felix C."/>
            <person name="Meneses R."/>
            <person name="Goncalves M.F.M."/>
            <person name="Tilleman L."/>
            <person name="Duarte A.S."/>
            <person name="Jorrin-Novo J.V."/>
            <person name="Van De Peer Y."/>
            <person name="Deforce D."/>
            <person name="Van Nieuwerburgh F."/>
            <person name="Esteves A.C."/>
            <person name="Alves A."/>
        </authorList>
    </citation>
    <scope>NUCLEOTIDE SEQUENCE</scope>
    <source>
        <strain evidence="4">CBS 339.90</strain>
    </source>
</reference>
<dbReference type="InterPro" id="IPR013154">
    <property type="entry name" value="ADH-like_N"/>
</dbReference>
<dbReference type="PANTHER" id="PTHR43189">
    <property type="entry name" value="ZINC-TYPE ALCOHOL DEHYDROGENASE-LIKE PROTEIN C1198.01-RELATED"/>
    <property type="match status" value="1"/>
</dbReference>
<protein>
    <recommendedName>
        <fullName evidence="3">Alcohol dehydrogenase-like N-terminal domain-containing protein</fullName>
    </recommendedName>
</protein>
<dbReference type="Gene3D" id="3.40.50.720">
    <property type="entry name" value="NAD(P)-binding Rossmann-like Domain"/>
    <property type="match status" value="1"/>
</dbReference>
<dbReference type="Proteomes" id="UP001175001">
    <property type="component" value="Unassembled WGS sequence"/>
</dbReference>
<feature type="domain" description="Alcohol dehydrogenase-like N-terminal" evidence="3">
    <location>
        <begin position="9"/>
        <end position="114"/>
    </location>
</feature>
<evidence type="ECO:0000256" key="1">
    <source>
        <dbReference type="ARBA" id="ARBA00023002"/>
    </source>
</evidence>
<dbReference type="GO" id="GO:0016491">
    <property type="term" value="F:oxidoreductase activity"/>
    <property type="evidence" value="ECO:0007669"/>
    <property type="project" value="UniProtKB-KW"/>
</dbReference>
<feature type="non-terminal residue" evidence="4">
    <location>
        <position position="162"/>
    </location>
</feature>
<organism evidence="4 5">
    <name type="scientific">Lasiodiplodia hormozganensis</name>
    <dbReference type="NCBI Taxonomy" id="869390"/>
    <lineage>
        <taxon>Eukaryota</taxon>
        <taxon>Fungi</taxon>
        <taxon>Dikarya</taxon>
        <taxon>Ascomycota</taxon>
        <taxon>Pezizomycotina</taxon>
        <taxon>Dothideomycetes</taxon>
        <taxon>Dothideomycetes incertae sedis</taxon>
        <taxon>Botryosphaeriales</taxon>
        <taxon>Botryosphaeriaceae</taxon>
        <taxon>Lasiodiplodia</taxon>
    </lineage>
</organism>
<dbReference type="EMBL" id="JAUJDW010000163">
    <property type="protein sequence ID" value="KAK0622094.1"/>
    <property type="molecule type" value="Genomic_DNA"/>
</dbReference>
<name>A0AA39WUY5_9PEZI</name>